<keyword evidence="1" id="KW-0812">Transmembrane</keyword>
<accession>A0A2M7Z5U6</accession>
<evidence type="ECO:0000313" key="2">
    <source>
        <dbReference type="EMBL" id="PJA89524.1"/>
    </source>
</evidence>
<dbReference type="Proteomes" id="UP000230843">
    <property type="component" value="Unassembled WGS sequence"/>
</dbReference>
<reference evidence="3" key="1">
    <citation type="submission" date="2017-09" db="EMBL/GenBank/DDBJ databases">
        <title>Depth-based differentiation of microbial function through sediment-hosted aquifers and enrichment of novel symbionts in the deep terrestrial subsurface.</title>
        <authorList>
            <person name="Probst A.J."/>
            <person name="Ladd B."/>
            <person name="Jarett J.K."/>
            <person name="Geller-Mcgrath D.E."/>
            <person name="Sieber C.M.K."/>
            <person name="Emerson J.B."/>
            <person name="Anantharaman K."/>
            <person name="Thomas B.C."/>
            <person name="Malmstrom R."/>
            <person name="Stieglmeier M."/>
            <person name="Klingl A."/>
            <person name="Woyke T."/>
            <person name="Ryan C.M."/>
            <person name="Banfield J.F."/>
        </authorList>
    </citation>
    <scope>NUCLEOTIDE SEQUENCE [LARGE SCALE GENOMIC DNA]</scope>
</reference>
<comment type="caution">
    <text evidence="2">The sequence shown here is derived from an EMBL/GenBank/DDBJ whole genome shotgun (WGS) entry which is preliminary data.</text>
</comment>
<evidence type="ECO:0000256" key="1">
    <source>
        <dbReference type="SAM" id="Phobius"/>
    </source>
</evidence>
<keyword evidence="1" id="KW-1133">Transmembrane helix</keyword>
<keyword evidence="1" id="KW-0472">Membrane</keyword>
<organism evidence="2 3">
    <name type="scientific">Candidatus Magasanikbacteria bacterium CG_4_9_14_3_um_filter_32_9</name>
    <dbReference type="NCBI Taxonomy" id="1974644"/>
    <lineage>
        <taxon>Bacteria</taxon>
        <taxon>Candidatus Magasanikiibacteriota</taxon>
    </lineage>
</organism>
<feature type="transmembrane region" description="Helical" evidence="1">
    <location>
        <begin position="12"/>
        <end position="30"/>
    </location>
</feature>
<evidence type="ECO:0000313" key="3">
    <source>
        <dbReference type="Proteomes" id="UP000230843"/>
    </source>
</evidence>
<dbReference type="EMBL" id="PFVJ01000082">
    <property type="protein sequence ID" value="PJA89524.1"/>
    <property type="molecule type" value="Genomic_DNA"/>
</dbReference>
<dbReference type="AlphaFoldDB" id="A0A2M7Z5U6"/>
<name>A0A2M7Z5U6_9BACT</name>
<sequence>MKTFFKKYKNIALVVVLMLFVMGNIIPFFFHEDFYIGYRRNPLTTIDMKSELLNKIGFDSSQPYPDTILYCVQFNLSDNVLPVSSLEKLLLLRKITVINKTEQNQYELELKTIFNIKYRENIITEPLDPLLINKGCRI</sequence>
<proteinExistence type="predicted"/>
<protein>
    <submittedName>
        <fullName evidence="2">Uncharacterized protein</fullName>
    </submittedName>
</protein>
<gene>
    <name evidence="2" type="ORF">CO137_03810</name>
</gene>